<organism evidence="5 6">
    <name type="scientific">Massilia timonae</name>
    <dbReference type="NCBI Taxonomy" id="47229"/>
    <lineage>
        <taxon>Bacteria</taxon>
        <taxon>Pseudomonadati</taxon>
        <taxon>Pseudomonadota</taxon>
        <taxon>Betaproteobacteria</taxon>
        <taxon>Burkholderiales</taxon>
        <taxon>Oxalobacteraceae</taxon>
        <taxon>Telluria group</taxon>
        <taxon>Massilia</taxon>
    </lineage>
</organism>
<dbReference type="Pfam" id="PF00114">
    <property type="entry name" value="Pilin"/>
    <property type="match status" value="1"/>
</dbReference>
<keyword evidence="4" id="KW-0472">Membrane</keyword>
<keyword evidence="3" id="KW-0281">Fimbrium</keyword>
<comment type="similarity">
    <text evidence="1 3">Belongs to the N-Me-Phe pilin family.</text>
</comment>
<dbReference type="Pfam" id="PF07963">
    <property type="entry name" value="N_methyl"/>
    <property type="match status" value="1"/>
</dbReference>
<evidence type="ECO:0008006" key="7">
    <source>
        <dbReference type="Google" id="ProtNLM"/>
    </source>
</evidence>
<dbReference type="AlphaFoldDB" id="A0A1S2NDJ6"/>
<evidence type="ECO:0000256" key="1">
    <source>
        <dbReference type="ARBA" id="ARBA00005233"/>
    </source>
</evidence>
<gene>
    <name evidence="5" type="ORF">LO55_1885</name>
</gene>
<dbReference type="RefSeq" id="WP_071361246.1">
    <property type="nucleotide sequence ID" value="NZ_JRYB01000001.1"/>
</dbReference>
<dbReference type="PROSITE" id="PS00409">
    <property type="entry name" value="PROKAR_NTER_METHYL"/>
    <property type="match status" value="1"/>
</dbReference>
<dbReference type="GO" id="GO:0007155">
    <property type="term" value="P:cell adhesion"/>
    <property type="evidence" value="ECO:0007669"/>
    <property type="project" value="InterPro"/>
</dbReference>
<comment type="caution">
    <text evidence="5">The sequence shown here is derived from an EMBL/GenBank/DDBJ whole genome shotgun (WGS) entry which is preliminary data.</text>
</comment>
<dbReference type="EMBL" id="JRYB01000001">
    <property type="protein sequence ID" value="OIJ43147.1"/>
    <property type="molecule type" value="Genomic_DNA"/>
</dbReference>
<evidence type="ECO:0000256" key="3">
    <source>
        <dbReference type="RuleBase" id="RU000389"/>
    </source>
</evidence>
<dbReference type="NCBIfam" id="TIGR02532">
    <property type="entry name" value="IV_pilin_GFxxxE"/>
    <property type="match status" value="1"/>
</dbReference>
<dbReference type="Proteomes" id="UP000180246">
    <property type="component" value="Unassembled WGS sequence"/>
</dbReference>
<dbReference type="SUPFAM" id="SSF54523">
    <property type="entry name" value="Pili subunits"/>
    <property type="match status" value="1"/>
</dbReference>
<keyword evidence="4" id="KW-1133">Transmembrane helix</keyword>
<evidence type="ECO:0000313" key="5">
    <source>
        <dbReference type="EMBL" id="OIJ43147.1"/>
    </source>
</evidence>
<name>A0A1S2NDJ6_9BURK</name>
<keyword evidence="2" id="KW-0488">Methylation</keyword>
<dbReference type="PANTHER" id="PTHR30093">
    <property type="entry name" value="GENERAL SECRETION PATHWAY PROTEIN G"/>
    <property type="match status" value="1"/>
</dbReference>
<dbReference type="GO" id="GO:0043107">
    <property type="term" value="P:type IV pilus-dependent motility"/>
    <property type="evidence" value="ECO:0007669"/>
    <property type="project" value="TreeGrafter"/>
</dbReference>
<dbReference type="InterPro" id="IPR045584">
    <property type="entry name" value="Pilin-like"/>
</dbReference>
<protein>
    <recommendedName>
        <fullName evidence="7">Prepilin-type N-terminal cleavage/methylation domain protein</fullName>
    </recommendedName>
</protein>
<accession>A0A1S2NDJ6</accession>
<reference evidence="5 6" key="1">
    <citation type="submission" date="2014-10" db="EMBL/GenBank/DDBJ databases">
        <authorList>
            <person name="Seo M.-J."/>
            <person name="Seok Y.J."/>
            <person name="Cha I.-T."/>
        </authorList>
    </citation>
    <scope>NUCLEOTIDE SEQUENCE [LARGE SCALE GENOMIC DNA]</scope>
    <source>
        <strain evidence="5 6">NEU</strain>
    </source>
</reference>
<sequence length="167" mass="16932">MNFKQMPSKNAQGGFTLIELMIVVAIIGILAAVAIPQYSNYTIRSKIAAAMGSVASLKTAVGLCIQEAGGTKDGCDTTAEDAATGIPAFTPTKELAAVSVTDGEISLTFAEGIATGVDGLVASMDAEVAGPNINWRNNAGTVTNEIAVAELTKNNPPAAEEEGESGG</sequence>
<evidence type="ECO:0000256" key="2">
    <source>
        <dbReference type="ARBA" id="ARBA00022481"/>
    </source>
</evidence>
<keyword evidence="4" id="KW-0812">Transmembrane</keyword>
<feature type="transmembrane region" description="Helical" evidence="4">
    <location>
        <begin position="12"/>
        <end position="35"/>
    </location>
</feature>
<dbReference type="GO" id="GO:0044096">
    <property type="term" value="C:type IV pilus"/>
    <property type="evidence" value="ECO:0007669"/>
    <property type="project" value="TreeGrafter"/>
</dbReference>
<dbReference type="InterPro" id="IPR001082">
    <property type="entry name" value="Pilin"/>
</dbReference>
<dbReference type="InterPro" id="IPR012902">
    <property type="entry name" value="N_methyl_site"/>
</dbReference>
<proteinExistence type="inferred from homology"/>
<evidence type="ECO:0000256" key="4">
    <source>
        <dbReference type="SAM" id="Phobius"/>
    </source>
</evidence>
<evidence type="ECO:0000313" key="6">
    <source>
        <dbReference type="Proteomes" id="UP000180246"/>
    </source>
</evidence>
<dbReference type="PANTHER" id="PTHR30093:SF34">
    <property type="entry name" value="PREPILIN PEPTIDASE-DEPENDENT PROTEIN D"/>
    <property type="match status" value="1"/>
</dbReference>
<dbReference type="Gene3D" id="3.30.700.10">
    <property type="entry name" value="Glycoprotein, Type 4 Pilin"/>
    <property type="match status" value="1"/>
</dbReference>